<dbReference type="EMBL" id="JAMSHJ010000004">
    <property type="protein sequence ID" value="KAI5419443.1"/>
    <property type="molecule type" value="Genomic_DNA"/>
</dbReference>
<dbReference type="Proteomes" id="UP001058974">
    <property type="component" value="Chromosome 4"/>
</dbReference>
<evidence type="ECO:0000256" key="1">
    <source>
        <dbReference type="ARBA" id="ARBA00022692"/>
    </source>
</evidence>
<evidence type="ECO:0000256" key="2">
    <source>
        <dbReference type="ARBA" id="ARBA00022989"/>
    </source>
</evidence>
<name>A0A9D4XE13_PEA</name>
<dbReference type="GO" id="GO:0016020">
    <property type="term" value="C:membrane"/>
    <property type="evidence" value="ECO:0007669"/>
    <property type="project" value="InterPro"/>
</dbReference>
<sequence>MSKRGSRGRKVPLLKLFSFADFYDYVLMAVGSVGACIHGASVPVFFIFFGKIINVIGLAYLFPKEASHQVAETLRFNSKPSATLIGPYAMTRGAPSYGLTSSSEAEYRDLASIICELLWLTYLLQDLNVDFTLYTVIF</sequence>
<evidence type="ECO:0000313" key="6">
    <source>
        <dbReference type="Proteomes" id="UP001058974"/>
    </source>
</evidence>
<accession>A0A9D4XE13</accession>
<organism evidence="5 6">
    <name type="scientific">Pisum sativum</name>
    <name type="common">Garden pea</name>
    <name type="synonym">Lathyrus oleraceus</name>
    <dbReference type="NCBI Taxonomy" id="3888"/>
    <lineage>
        <taxon>Eukaryota</taxon>
        <taxon>Viridiplantae</taxon>
        <taxon>Streptophyta</taxon>
        <taxon>Embryophyta</taxon>
        <taxon>Tracheophyta</taxon>
        <taxon>Spermatophyta</taxon>
        <taxon>Magnoliopsida</taxon>
        <taxon>eudicotyledons</taxon>
        <taxon>Gunneridae</taxon>
        <taxon>Pentapetalae</taxon>
        <taxon>rosids</taxon>
        <taxon>fabids</taxon>
        <taxon>Fabales</taxon>
        <taxon>Fabaceae</taxon>
        <taxon>Papilionoideae</taxon>
        <taxon>50 kb inversion clade</taxon>
        <taxon>NPAAA clade</taxon>
        <taxon>Hologalegina</taxon>
        <taxon>IRL clade</taxon>
        <taxon>Fabeae</taxon>
        <taxon>Lathyrus</taxon>
    </lineage>
</organism>
<dbReference type="Gramene" id="Psat04G0357200-T1">
    <property type="protein sequence ID" value="KAI5419443.1"/>
    <property type="gene ID" value="KIW84_043572"/>
</dbReference>
<dbReference type="Gene3D" id="1.20.1560.10">
    <property type="entry name" value="ABC transporter type 1, transmembrane domain"/>
    <property type="match status" value="1"/>
</dbReference>
<keyword evidence="2 4" id="KW-1133">Transmembrane helix</keyword>
<dbReference type="InterPro" id="IPR036640">
    <property type="entry name" value="ABC1_TM_sf"/>
</dbReference>
<proteinExistence type="predicted"/>
<evidence type="ECO:0000313" key="5">
    <source>
        <dbReference type="EMBL" id="KAI5419443.1"/>
    </source>
</evidence>
<dbReference type="AlphaFoldDB" id="A0A9D4XE13"/>
<comment type="caution">
    <text evidence="5">The sequence shown here is derived from an EMBL/GenBank/DDBJ whole genome shotgun (WGS) entry which is preliminary data.</text>
</comment>
<keyword evidence="1 4" id="KW-0812">Transmembrane</keyword>
<feature type="transmembrane region" description="Helical" evidence="4">
    <location>
        <begin position="12"/>
        <end position="34"/>
    </location>
</feature>
<keyword evidence="6" id="KW-1185">Reference proteome</keyword>
<evidence type="ECO:0000256" key="4">
    <source>
        <dbReference type="SAM" id="Phobius"/>
    </source>
</evidence>
<evidence type="ECO:0000256" key="3">
    <source>
        <dbReference type="ARBA" id="ARBA00023136"/>
    </source>
</evidence>
<feature type="transmembrane region" description="Helical" evidence="4">
    <location>
        <begin position="40"/>
        <end position="62"/>
    </location>
</feature>
<dbReference type="GO" id="GO:0005524">
    <property type="term" value="F:ATP binding"/>
    <property type="evidence" value="ECO:0007669"/>
    <property type="project" value="InterPro"/>
</dbReference>
<gene>
    <name evidence="5" type="ORF">KIW84_043572</name>
</gene>
<reference evidence="5 6" key="1">
    <citation type="journal article" date="2022" name="Nat. Genet.">
        <title>Improved pea reference genome and pan-genome highlight genomic features and evolutionary characteristics.</title>
        <authorList>
            <person name="Yang T."/>
            <person name="Liu R."/>
            <person name="Luo Y."/>
            <person name="Hu S."/>
            <person name="Wang D."/>
            <person name="Wang C."/>
            <person name="Pandey M.K."/>
            <person name="Ge S."/>
            <person name="Xu Q."/>
            <person name="Li N."/>
            <person name="Li G."/>
            <person name="Huang Y."/>
            <person name="Saxena R.K."/>
            <person name="Ji Y."/>
            <person name="Li M."/>
            <person name="Yan X."/>
            <person name="He Y."/>
            <person name="Liu Y."/>
            <person name="Wang X."/>
            <person name="Xiang C."/>
            <person name="Varshney R.K."/>
            <person name="Ding H."/>
            <person name="Gao S."/>
            <person name="Zong X."/>
        </authorList>
    </citation>
    <scope>NUCLEOTIDE SEQUENCE [LARGE SCALE GENOMIC DNA]</scope>
    <source>
        <strain evidence="5 6">cv. Zhongwan 6</strain>
    </source>
</reference>
<keyword evidence="3 4" id="KW-0472">Membrane</keyword>
<protein>
    <submittedName>
        <fullName evidence="5">Uncharacterized protein</fullName>
    </submittedName>
</protein>